<comment type="caution">
    <text evidence="7">The sequence shown here is derived from an EMBL/GenBank/DDBJ whole genome shotgun (WGS) entry which is preliminary data.</text>
</comment>
<reference evidence="7 8" key="1">
    <citation type="submission" date="2022-05" db="EMBL/GenBank/DDBJ databases">
        <authorList>
            <consortium name="Genoscope - CEA"/>
            <person name="William W."/>
        </authorList>
    </citation>
    <scope>NUCLEOTIDE SEQUENCE [LARGE SCALE GENOMIC DNA]</scope>
</reference>
<keyword evidence="2 6" id="KW-0689">Ribosomal protein</keyword>
<feature type="non-terminal residue" evidence="7">
    <location>
        <position position="1"/>
    </location>
</feature>
<dbReference type="SUPFAM" id="SSF54843">
    <property type="entry name" value="Ribosomal protein L22"/>
    <property type="match status" value="1"/>
</dbReference>
<keyword evidence="8" id="KW-1185">Reference proteome</keyword>
<dbReference type="Proteomes" id="UP001159427">
    <property type="component" value="Unassembled WGS sequence"/>
</dbReference>
<evidence type="ECO:0000256" key="2">
    <source>
        <dbReference type="ARBA" id="ARBA00022980"/>
    </source>
</evidence>
<evidence type="ECO:0000256" key="6">
    <source>
        <dbReference type="RuleBase" id="RU004005"/>
    </source>
</evidence>
<organism evidence="7 8">
    <name type="scientific">Porites evermanni</name>
    <dbReference type="NCBI Taxonomy" id="104178"/>
    <lineage>
        <taxon>Eukaryota</taxon>
        <taxon>Metazoa</taxon>
        <taxon>Cnidaria</taxon>
        <taxon>Anthozoa</taxon>
        <taxon>Hexacorallia</taxon>
        <taxon>Scleractinia</taxon>
        <taxon>Fungiina</taxon>
        <taxon>Poritidae</taxon>
        <taxon>Porites</taxon>
    </lineage>
</organism>
<evidence type="ECO:0000256" key="4">
    <source>
        <dbReference type="ARBA" id="ARBA00035286"/>
    </source>
</evidence>
<evidence type="ECO:0000256" key="1">
    <source>
        <dbReference type="ARBA" id="ARBA00009451"/>
    </source>
</evidence>
<sequence length="196" mass="22813">LLIRNLHLGPLLSSKFHTSTDHSATFSVTREIWGKTDAEIEEEKGIPEPPRETIHHCVRELRCSPIKMNLVAAQIRGLPVEEAIKQMTFSPKRPAMFIKKAIEDAQAIAQEKHGIEDKTHLWIAESFVGKGRYIKKIRMHGRGRFGIQEKKFCHYFLVLKEGTGKEKNIKRRLKHMNELEEIQRHPRHIVNSLAWW</sequence>
<dbReference type="InterPro" id="IPR001063">
    <property type="entry name" value="Ribosomal_uL22"/>
</dbReference>
<dbReference type="InterPro" id="IPR036394">
    <property type="entry name" value="Ribosomal_uL22_sf"/>
</dbReference>
<dbReference type="PANTHER" id="PTHR13501:SF8">
    <property type="entry name" value="LARGE RIBOSOMAL SUBUNIT PROTEIN UL22M"/>
    <property type="match status" value="1"/>
</dbReference>
<keyword evidence="3 6" id="KW-0687">Ribonucleoprotein</keyword>
<evidence type="ECO:0000313" key="8">
    <source>
        <dbReference type="Proteomes" id="UP001159427"/>
    </source>
</evidence>
<comment type="similarity">
    <text evidence="1 6">Belongs to the universal ribosomal protein uL22 family.</text>
</comment>
<dbReference type="Gene3D" id="3.90.470.10">
    <property type="entry name" value="Ribosomal protein L22/L17"/>
    <property type="match status" value="1"/>
</dbReference>
<name>A0ABN8LV54_9CNID</name>
<dbReference type="EMBL" id="CALNXI010000123">
    <property type="protein sequence ID" value="CAH3019677.1"/>
    <property type="molecule type" value="Genomic_DNA"/>
</dbReference>
<accession>A0ABN8LV54</accession>
<dbReference type="InterPro" id="IPR047867">
    <property type="entry name" value="Ribosomal_uL22_bac/org-type"/>
</dbReference>
<dbReference type="PANTHER" id="PTHR13501">
    <property type="entry name" value="CHLOROPLAST 50S RIBOSOMAL PROTEIN L22-RELATED"/>
    <property type="match status" value="1"/>
</dbReference>
<evidence type="ECO:0000313" key="7">
    <source>
        <dbReference type="EMBL" id="CAH3019677.1"/>
    </source>
</evidence>
<protein>
    <recommendedName>
        <fullName evidence="4">Large ribosomal subunit protein uL22m</fullName>
    </recommendedName>
    <alternativeName>
        <fullName evidence="5">39S ribosomal protein L22, mitochondrial</fullName>
    </alternativeName>
</protein>
<evidence type="ECO:0000256" key="3">
    <source>
        <dbReference type="ARBA" id="ARBA00023274"/>
    </source>
</evidence>
<dbReference type="CDD" id="cd00336">
    <property type="entry name" value="Ribosomal_L22"/>
    <property type="match status" value="1"/>
</dbReference>
<evidence type="ECO:0000256" key="5">
    <source>
        <dbReference type="ARBA" id="ARBA00035506"/>
    </source>
</evidence>
<dbReference type="Pfam" id="PF00237">
    <property type="entry name" value="Ribosomal_L22"/>
    <property type="match status" value="1"/>
</dbReference>
<gene>
    <name evidence="7" type="ORF">PEVE_00003796</name>
</gene>
<proteinExistence type="inferred from homology"/>